<keyword evidence="1" id="KW-0732">Signal</keyword>
<evidence type="ECO:0000256" key="1">
    <source>
        <dbReference type="SAM" id="SignalP"/>
    </source>
</evidence>
<dbReference type="OrthoDB" id="10519453at2759"/>
<protein>
    <recommendedName>
        <fullName evidence="4">SXP/RAL-2 family protein Ani s 5-like cation-binding domain-containing protein</fullName>
    </recommendedName>
</protein>
<name>A0A016WR65_9BILA</name>
<keyword evidence="3" id="KW-1185">Reference proteome</keyword>
<sequence>MFRSAVLLSFLVVLKTHNAAAAADASADASAAIPGIGDIAANIDGAIGDLPDIEQTVANLTNNVNGAAGDIAEGIPIAGPLLQQLLGTVLGLLGAVLGLAHQIPLPAANASIQAST</sequence>
<dbReference type="AlphaFoldDB" id="A0A016WR65"/>
<feature type="chain" id="PRO_5001494858" description="SXP/RAL-2 family protein Ani s 5-like cation-binding domain-containing protein" evidence="1">
    <location>
        <begin position="22"/>
        <end position="116"/>
    </location>
</feature>
<accession>A0A016WR65</accession>
<evidence type="ECO:0008006" key="4">
    <source>
        <dbReference type="Google" id="ProtNLM"/>
    </source>
</evidence>
<comment type="caution">
    <text evidence="2">The sequence shown here is derived from an EMBL/GenBank/DDBJ whole genome shotgun (WGS) entry which is preliminary data.</text>
</comment>
<gene>
    <name evidence="2" type="primary">Acey_s0535.g3081</name>
    <name evidence="2" type="ORF">Y032_0535g3081</name>
</gene>
<evidence type="ECO:0000313" key="2">
    <source>
        <dbReference type="EMBL" id="EYC42314.1"/>
    </source>
</evidence>
<evidence type="ECO:0000313" key="3">
    <source>
        <dbReference type="Proteomes" id="UP000024635"/>
    </source>
</evidence>
<organism evidence="2 3">
    <name type="scientific">Ancylostoma ceylanicum</name>
    <dbReference type="NCBI Taxonomy" id="53326"/>
    <lineage>
        <taxon>Eukaryota</taxon>
        <taxon>Metazoa</taxon>
        <taxon>Ecdysozoa</taxon>
        <taxon>Nematoda</taxon>
        <taxon>Chromadorea</taxon>
        <taxon>Rhabditida</taxon>
        <taxon>Rhabditina</taxon>
        <taxon>Rhabditomorpha</taxon>
        <taxon>Strongyloidea</taxon>
        <taxon>Ancylostomatidae</taxon>
        <taxon>Ancylostomatinae</taxon>
        <taxon>Ancylostoma</taxon>
    </lineage>
</organism>
<proteinExistence type="predicted"/>
<dbReference type="Proteomes" id="UP000024635">
    <property type="component" value="Unassembled WGS sequence"/>
</dbReference>
<dbReference type="EMBL" id="JARK01000135">
    <property type="protein sequence ID" value="EYC42314.1"/>
    <property type="molecule type" value="Genomic_DNA"/>
</dbReference>
<reference evidence="3" key="1">
    <citation type="journal article" date="2015" name="Nat. Genet.">
        <title>The genome and transcriptome of the zoonotic hookworm Ancylostoma ceylanicum identify infection-specific gene families.</title>
        <authorList>
            <person name="Schwarz E.M."/>
            <person name="Hu Y."/>
            <person name="Antoshechkin I."/>
            <person name="Miller M.M."/>
            <person name="Sternberg P.W."/>
            <person name="Aroian R.V."/>
        </authorList>
    </citation>
    <scope>NUCLEOTIDE SEQUENCE</scope>
    <source>
        <strain evidence="3">HY135</strain>
    </source>
</reference>
<feature type="signal peptide" evidence="1">
    <location>
        <begin position="1"/>
        <end position="21"/>
    </location>
</feature>